<evidence type="ECO:0000313" key="2">
    <source>
        <dbReference type="EMBL" id="PEH36368.1"/>
    </source>
</evidence>
<name>A0ABX4K2L4_9MOLU</name>
<sequence>MKQEIQTVIDEYTKITEELELKRQQITDEIKNEQPKNITTRTTRNKTRTDIDEEIKTIKEELKQINPNYTRAQKKIKQTNKTKSQKKYLSQHKKQLFL</sequence>
<feature type="region of interest" description="Disordered" evidence="1">
    <location>
        <begin position="72"/>
        <end position="98"/>
    </location>
</feature>
<evidence type="ECO:0000313" key="3">
    <source>
        <dbReference type="Proteomes" id="UP000220509"/>
    </source>
</evidence>
<organism evidence="2 3">
    <name type="scientific">New Jersey aster yellows phytoplasma</name>
    <dbReference type="NCBI Taxonomy" id="270520"/>
    <lineage>
        <taxon>Bacteria</taxon>
        <taxon>Bacillati</taxon>
        <taxon>Mycoplasmatota</taxon>
        <taxon>Mollicutes</taxon>
        <taxon>Acholeplasmatales</taxon>
        <taxon>Acholeplasmataceae</taxon>
        <taxon>Candidatus Phytoplasma</taxon>
        <taxon>16SrI (Aster yellows group)</taxon>
    </lineage>
</organism>
<comment type="caution">
    <text evidence="2">The sequence shown here is derived from an EMBL/GenBank/DDBJ whole genome shotgun (WGS) entry which is preliminary data.</text>
</comment>
<protein>
    <submittedName>
        <fullName evidence="2">Uncharacterized protein</fullName>
    </submittedName>
</protein>
<evidence type="ECO:0000256" key="1">
    <source>
        <dbReference type="SAM" id="MobiDB-lite"/>
    </source>
</evidence>
<accession>A0ABX4K2L4</accession>
<gene>
    <name evidence="2" type="ORF">BBA70_00970</name>
</gene>
<reference evidence="2" key="1">
    <citation type="submission" date="2017-05" db="EMBL/GenBank/DDBJ databases">
        <title>Genome sequence of Ca. P. asteris strain NJAY.</title>
        <authorList>
            <person name="Lee I.-M."/>
            <person name="Gundersen-Rindal D."/>
            <person name="Sparks M."/>
        </authorList>
    </citation>
    <scope>NUCLEOTIDE SEQUENCE [LARGE SCALE GENOMIC DNA]</scope>
    <source>
        <strain evidence="2">NJAY</strain>
    </source>
</reference>
<dbReference type="Proteomes" id="UP000220509">
    <property type="component" value="Unassembled WGS sequence"/>
</dbReference>
<dbReference type="RefSeq" id="WP_252861492.1">
    <property type="nucleotide sequence ID" value="NZ_MAPF01000026.1"/>
</dbReference>
<dbReference type="EMBL" id="MAPF01000026">
    <property type="protein sequence ID" value="PEH36368.1"/>
    <property type="molecule type" value="Genomic_DNA"/>
</dbReference>
<proteinExistence type="predicted"/>
<keyword evidence="3" id="KW-1185">Reference proteome</keyword>